<evidence type="ECO:0000313" key="7">
    <source>
        <dbReference type="Proteomes" id="UP000236726"/>
    </source>
</evidence>
<protein>
    <submittedName>
        <fullName evidence="6">NlpC/P60 family protein</fullName>
    </submittedName>
</protein>
<feature type="domain" description="NlpC/P60" evidence="5">
    <location>
        <begin position="725"/>
        <end position="881"/>
    </location>
</feature>
<dbReference type="PROSITE" id="PS51935">
    <property type="entry name" value="NLPC_P60"/>
    <property type="match status" value="1"/>
</dbReference>
<comment type="similarity">
    <text evidence="1">Belongs to the peptidase C40 family.</text>
</comment>
<dbReference type="Proteomes" id="UP000236726">
    <property type="component" value="Unassembled WGS sequence"/>
</dbReference>
<keyword evidence="4" id="KW-0788">Thiol protease</keyword>
<dbReference type="RefSeq" id="WP_103953444.1">
    <property type="nucleotide sequence ID" value="NZ_FNUL01000019.1"/>
</dbReference>
<name>A0A1H5WVN0_9FIRM</name>
<sequence length="881" mass="97315">MKDTKPHGKIEDAESLYYKAKEERASGKTIKTVKQASYNTVKDSEAAQEKEEIESKLRKIGIDIHDIGSASGSKLFLQNEDNVSSIKEITGDSDYRHANSQGMFSTNIVDDYKHNSTTINTALEKRGIVNAKDLRDKDIRKLRAANPDNKELKILLNEKQKLNASKRGISTIKQKKNIAQKAGMATAENNQDALAMQQINSTKKQIKTVKTGLRSVEIGVNTIGSVAINAKSLETRIKNGKVAAKEYKAAKKDALNQSTNKFFHPIENSSEKFKRKADTLRQKHLSRQGRLNKVESKLQKAKPDSFNAKRLIKKKNKLEKRINRKTPLINRMLFSANEKRIKILKKFDLTERIIKRVITVTIIAAISLSFLANAFDGFNKVAAQNLSNIEIPEDVSNISDEYLEIDEFAMPSSKDSAVSKSYYIYNELKKTQTAYIENLYNAGANSEYNSYSIPSEWKSTIENNLENYSDYSSKISVSSNGSFVGFNLSKYFGGKVNYDSVYASDGNNIVLRAEPGINSIDAEHDLNSESSDNIQTNGNTKTITTSYTNDNTNTADNIVISTHFPEESSMMEMAASIMTASILVNGADADEDTHISWCQDILAKMLNNSSINISTSIENDNNSSVNFYYQNAQYSTTAKKIIITIDISFNEDTSLSHIIETAGITLEGDSKSAYDYVFSDFDTSDFVDLVGLDSGNNPDSISNGGYSHSYTSEEIAAIIGNTTLSDRQKKIIDTATSMQGQITYYYGGKPTNKGTPVQTNVGTNGSPTSANSYGENIAGLDCFGFCDWVYWTAFGERVLAIGSTMSTTSVHNNGADGLTLVSSSELQPGDLGFQQGHVGIYVGQDSEGHYVFCHCVGTPSSTVVVNTYAEFDVFYRVNVMY</sequence>
<dbReference type="Pfam" id="PF00877">
    <property type="entry name" value="NLPC_P60"/>
    <property type="match status" value="1"/>
</dbReference>
<proteinExistence type="inferred from homology"/>
<dbReference type="SUPFAM" id="SSF54001">
    <property type="entry name" value="Cysteine proteinases"/>
    <property type="match status" value="1"/>
</dbReference>
<dbReference type="InterPro" id="IPR000064">
    <property type="entry name" value="NLP_P60_dom"/>
</dbReference>
<keyword evidence="2" id="KW-0645">Protease</keyword>
<accession>A0A1H5WVN0</accession>
<gene>
    <name evidence="6" type="ORF">SAMN05216537_11914</name>
</gene>
<reference evidence="6 7" key="1">
    <citation type="submission" date="2016-10" db="EMBL/GenBank/DDBJ databases">
        <authorList>
            <person name="de Groot N.N."/>
        </authorList>
    </citation>
    <scope>NUCLEOTIDE SEQUENCE [LARGE SCALE GENOMIC DNA]</scope>
    <source>
        <strain evidence="6 7">D15d</strain>
    </source>
</reference>
<evidence type="ECO:0000313" key="6">
    <source>
        <dbReference type="EMBL" id="SEG03649.1"/>
    </source>
</evidence>
<dbReference type="AlphaFoldDB" id="A0A1H5WVN0"/>
<evidence type="ECO:0000259" key="5">
    <source>
        <dbReference type="PROSITE" id="PS51935"/>
    </source>
</evidence>
<keyword evidence="7" id="KW-1185">Reference proteome</keyword>
<keyword evidence="3" id="KW-0378">Hydrolase</keyword>
<dbReference type="GO" id="GO:0006508">
    <property type="term" value="P:proteolysis"/>
    <property type="evidence" value="ECO:0007669"/>
    <property type="project" value="UniProtKB-KW"/>
</dbReference>
<evidence type="ECO:0000256" key="2">
    <source>
        <dbReference type="ARBA" id="ARBA00022670"/>
    </source>
</evidence>
<organism evidence="6 7">
    <name type="scientific">Lachnospira multipara</name>
    <dbReference type="NCBI Taxonomy" id="28051"/>
    <lineage>
        <taxon>Bacteria</taxon>
        <taxon>Bacillati</taxon>
        <taxon>Bacillota</taxon>
        <taxon>Clostridia</taxon>
        <taxon>Lachnospirales</taxon>
        <taxon>Lachnospiraceae</taxon>
        <taxon>Lachnospira</taxon>
    </lineage>
</organism>
<dbReference type="EMBL" id="FNUL01000019">
    <property type="protein sequence ID" value="SEG03649.1"/>
    <property type="molecule type" value="Genomic_DNA"/>
</dbReference>
<evidence type="ECO:0000256" key="3">
    <source>
        <dbReference type="ARBA" id="ARBA00022801"/>
    </source>
</evidence>
<evidence type="ECO:0000256" key="1">
    <source>
        <dbReference type="ARBA" id="ARBA00007074"/>
    </source>
</evidence>
<dbReference type="InterPro" id="IPR038765">
    <property type="entry name" value="Papain-like_cys_pep_sf"/>
</dbReference>
<evidence type="ECO:0000256" key="4">
    <source>
        <dbReference type="ARBA" id="ARBA00022807"/>
    </source>
</evidence>
<dbReference type="Gene3D" id="3.90.1720.10">
    <property type="entry name" value="endopeptidase domain like (from Nostoc punctiforme)"/>
    <property type="match status" value="1"/>
</dbReference>
<dbReference type="GO" id="GO:0008234">
    <property type="term" value="F:cysteine-type peptidase activity"/>
    <property type="evidence" value="ECO:0007669"/>
    <property type="project" value="UniProtKB-KW"/>
</dbReference>